<proteinExistence type="inferred from homology"/>
<dbReference type="EMBL" id="JACHIA010000003">
    <property type="protein sequence ID" value="MBB6070100.1"/>
    <property type="molecule type" value="Genomic_DNA"/>
</dbReference>
<evidence type="ECO:0000256" key="9">
    <source>
        <dbReference type="ARBA" id="ARBA00030781"/>
    </source>
</evidence>
<sequence>MSACFAVITADAIDPARLLADTVSSSDGAALLFWGVVREQNDGRPVADLEYSAYAPMAEKEMLRIAQEAREQFGTGAVGVIHRTGLLAIGEASVAISVASPHRGEAYEASRYVIEQLKQRVPVWKREGYVDGEREWVPGFTPAVQEAQ</sequence>
<dbReference type="PANTHER" id="PTHR23404">
    <property type="entry name" value="MOLYBDOPTERIN SYNTHASE RELATED"/>
    <property type="match status" value="1"/>
</dbReference>
<evidence type="ECO:0000256" key="2">
    <source>
        <dbReference type="ARBA" id="ARBA00005426"/>
    </source>
</evidence>
<gene>
    <name evidence="12" type="ORF">HNQ61_001717</name>
</gene>
<protein>
    <recommendedName>
        <fullName evidence="4">Molybdopterin synthase catalytic subunit</fullName>
        <ecNumber evidence="3">2.8.1.12</ecNumber>
    </recommendedName>
    <alternativeName>
        <fullName evidence="9">MPT synthase subunit 2</fullName>
    </alternativeName>
    <alternativeName>
        <fullName evidence="7">Molybdenum cofactor biosynthesis protein E</fullName>
    </alternativeName>
    <alternativeName>
        <fullName evidence="8">Molybdopterin-converting factor large subunit</fullName>
    </alternativeName>
    <alternativeName>
        <fullName evidence="10">Molybdopterin-converting factor subunit 2</fullName>
    </alternativeName>
</protein>
<comment type="caution">
    <text evidence="12">The sequence shown here is derived from an EMBL/GenBank/DDBJ whole genome shotgun (WGS) entry which is preliminary data.</text>
</comment>
<dbReference type="EC" id="2.8.1.12" evidence="3"/>
<evidence type="ECO:0000256" key="1">
    <source>
        <dbReference type="ARBA" id="ARBA00005046"/>
    </source>
</evidence>
<comment type="similarity">
    <text evidence="2">Belongs to the MoaE family.</text>
</comment>
<dbReference type="Pfam" id="PF02391">
    <property type="entry name" value="MoaE"/>
    <property type="match status" value="1"/>
</dbReference>
<reference evidence="12 13" key="1">
    <citation type="submission" date="2020-08" db="EMBL/GenBank/DDBJ databases">
        <title>Genomic Encyclopedia of Type Strains, Phase IV (KMG-IV): sequencing the most valuable type-strain genomes for metagenomic binning, comparative biology and taxonomic classification.</title>
        <authorList>
            <person name="Goeker M."/>
        </authorList>
    </citation>
    <scope>NUCLEOTIDE SEQUENCE [LARGE SCALE GENOMIC DNA]</scope>
    <source>
        <strain evidence="12 13">DSM 29007</strain>
    </source>
</reference>
<comment type="subunit">
    <text evidence="6">Heterotetramer of 2 MoaD subunits and 2 MoaE subunits. Also stable as homodimer. The enzyme changes between these two forms during catalysis.</text>
</comment>
<evidence type="ECO:0000256" key="8">
    <source>
        <dbReference type="ARBA" id="ARBA00030407"/>
    </source>
</evidence>
<organism evidence="12 13">
    <name type="scientific">Longimicrobium terrae</name>
    <dbReference type="NCBI Taxonomy" id="1639882"/>
    <lineage>
        <taxon>Bacteria</taxon>
        <taxon>Pseudomonadati</taxon>
        <taxon>Gemmatimonadota</taxon>
        <taxon>Longimicrobiia</taxon>
        <taxon>Longimicrobiales</taxon>
        <taxon>Longimicrobiaceae</taxon>
        <taxon>Longimicrobium</taxon>
    </lineage>
</organism>
<dbReference type="SUPFAM" id="SSF54690">
    <property type="entry name" value="Molybdopterin synthase subunit MoaE"/>
    <property type="match status" value="1"/>
</dbReference>
<keyword evidence="5" id="KW-0501">Molybdenum cofactor biosynthesis</keyword>
<evidence type="ECO:0000313" key="12">
    <source>
        <dbReference type="EMBL" id="MBB6070100.1"/>
    </source>
</evidence>
<comment type="catalytic activity">
    <reaction evidence="11">
        <text>2 [molybdopterin-synthase sulfur-carrier protein]-C-terminal-Gly-aminoethanethioate + cyclic pyranopterin phosphate + H2O = molybdopterin + 2 [molybdopterin-synthase sulfur-carrier protein]-C-terminal Gly-Gly + 2 H(+)</text>
        <dbReference type="Rhea" id="RHEA:26333"/>
        <dbReference type="Rhea" id="RHEA-COMP:12202"/>
        <dbReference type="Rhea" id="RHEA-COMP:19907"/>
        <dbReference type="ChEBI" id="CHEBI:15377"/>
        <dbReference type="ChEBI" id="CHEBI:15378"/>
        <dbReference type="ChEBI" id="CHEBI:58698"/>
        <dbReference type="ChEBI" id="CHEBI:59648"/>
        <dbReference type="ChEBI" id="CHEBI:90778"/>
        <dbReference type="ChEBI" id="CHEBI:232372"/>
        <dbReference type="EC" id="2.8.1.12"/>
    </reaction>
</comment>
<evidence type="ECO:0000256" key="11">
    <source>
        <dbReference type="ARBA" id="ARBA00049878"/>
    </source>
</evidence>
<evidence type="ECO:0000256" key="4">
    <source>
        <dbReference type="ARBA" id="ARBA00013858"/>
    </source>
</evidence>
<evidence type="ECO:0000256" key="7">
    <source>
        <dbReference type="ARBA" id="ARBA00029745"/>
    </source>
</evidence>
<evidence type="ECO:0000256" key="6">
    <source>
        <dbReference type="ARBA" id="ARBA00026066"/>
    </source>
</evidence>
<keyword evidence="13" id="KW-1185">Reference proteome</keyword>
<name>A0A841GS85_9BACT</name>
<dbReference type="GO" id="GO:0006777">
    <property type="term" value="P:Mo-molybdopterin cofactor biosynthetic process"/>
    <property type="evidence" value="ECO:0007669"/>
    <property type="project" value="UniProtKB-KW"/>
</dbReference>
<dbReference type="GO" id="GO:0030366">
    <property type="term" value="F:molybdopterin synthase activity"/>
    <property type="evidence" value="ECO:0007669"/>
    <property type="project" value="UniProtKB-EC"/>
</dbReference>
<evidence type="ECO:0000256" key="5">
    <source>
        <dbReference type="ARBA" id="ARBA00023150"/>
    </source>
</evidence>
<dbReference type="AlphaFoldDB" id="A0A841GS85"/>
<evidence type="ECO:0000313" key="13">
    <source>
        <dbReference type="Proteomes" id="UP000582837"/>
    </source>
</evidence>
<comment type="pathway">
    <text evidence="1">Cofactor biosynthesis; molybdopterin biosynthesis.</text>
</comment>
<dbReference type="InterPro" id="IPR003448">
    <property type="entry name" value="Mopterin_biosynth_MoaE"/>
</dbReference>
<evidence type="ECO:0000256" key="10">
    <source>
        <dbReference type="ARBA" id="ARBA00032474"/>
    </source>
</evidence>
<dbReference type="RefSeq" id="WP_170039852.1">
    <property type="nucleotide sequence ID" value="NZ_JABDTL010000002.1"/>
</dbReference>
<dbReference type="CDD" id="cd00756">
    <property type="entry name" value="MoaE"/>
    <property type="match status" value="1"/>
</dbReference>
<dbReference type="Gene3D" id="3.90.1170.40">
    <property type="entry name" value="Molybdopterin biosynthesis MoaE subunit"/>
    <property type="match status" value="1"/>
</dbReference>
<dbReference type="Proteomes" id="UP000582837">
    <property type="component" value="Unassembled WGS sequence"/>
</dbReference>
<evidence type="ECO:0000256" key="3">
    <source>
        <dbReference type="ARBA" id="ARBA00011950"/>
    </source>
</evidence>
<dbReference type="InterPro" id="IPR036563">
    <property type="entry name" value="MoaE_sf"/>
</dbReference>
<accession>A0A841GS85</accession>